<reference evidence="2" key="1">
    <citation type="submission" date="2020-02" db="EMBL/GenBank/DDBJ databases">
        <authorList>
            <person name="Olsen N.S."/>
            <person name="Forero-Junco L."/>
            <person name="Kot W."/>
            <person name="Hansen L.H."/>
        </authorList>
    </citation>
    <scope>NUCLEOTIDE SEQUENCE [LARGE SCALE GENOMIC DNA]</scope>
</reference>
<dbReference type="Proteomes" id="UP000500951">
    <property type="component" value="Segment"/>
</dbReference>
<accession>A0A6G8RCX1</accession>
<dbReference type="GeneID" id="300442470"/>
<protein>
    <submittedName>
        <fullName evidence="1">Uncharacterized protein</fullName>
    </submittedName>
</protein>
<sequence length="64" mass="7000">MLTVKVMATNGGEEIHDGTSVGFNPKNKSIHISGLDQPIFLKENEVAYVMNQNGKTVSVYYGKV</sequence>
<dbReference type="EMBL" id="MT074447">
    <property type="protein sequence ID" value="QIN99199.1"/>
    <property type="molecule type" value="Genomic_DNA"/>
</dbReference>
<dbReference type="RefSeq" id="YP_011712389.1">
    <property type="nucleotide sequence ID" value="NC_102109.1"/>
</dbReference>
<gene>
    <name evidence="1" type="ORF">phagemcphageface_107</name>
</gene>
<proteinExistence type="predicted"/>
<evidence type="ECO:0000313" key="2">
    <source>
        <dbReference type="Proteomes" id="UP000500951"/>
    </source>
</evidence>
<keyword evidence="2" id="KW-1185">Reference proteome</keyword>
<organism evidence="1 2">
    <name type="scientific">Salmonella phage phagemcphageface</name>
    <dbReference type="NCBI Taxonomy" id="2713311"/>
    <lineage>
        <taxon>Viruses</taxon>
        <taxon>Duplodnaviria</taxon>
        <taxon>Heunggongvirae</taxon>
        <taxon>Uroviricota</taxon>
        <taxon>Caudoviricetes</taxon>
        <taxon>Demerecviridae</taxon>
        <taxon>Markadamsvirinae</taxon>
        <taxon>Epseptimavirus</taxon>
        <taxon>Epseptimavirus phagemcphageface</taxon>
    </lineage>
</organism>
<name>A0A6G8RCX1_9CAUD</name>
<evidence type="ECO:0000313" key="1">
    <source>
        <dbReference type="EMBL" id="QIN99199.1"/>
    </source>
</evidence>